<sequence>MISHLAALLIPGAVFLTNHTEPDANITYSCKFDGGLLVIDHREAASRATVQIDGSTRQYIFDQQKLVATEAGSACLLFPG</sequence>
<reference evidence="1 2" key="1">
    <citation type="journal article" date="2015" name="Antonie Van Leeuwenhoek">
        <title>Bosea vaviloviae sp. nov., a new species of slow-growing rhizobia isolated from nodules of the relict species Vavilovia formosa (Stev.) Fed.</title>
        <authorList>
            <person name="Safronova V.I."/>
            <person name="Kuznetsova I.G."/>
            <person name="Sazanova A.L."/>
            <person name="Kimeklis A.K."/>
            <person name="Belimov A.A."/>
            <person name="Andronov E.E."/>
            <person name="Pinaev A.G."/>
            <person name="Chizhevskaya E.P."/>
            <person name="Pukhaev A.R."/>
            <person name="Popov K.P."/>
            <person name="Willems A."/>
            <person name="Tikhonovich I.A."/>
        </authorList>
    </citation>
    <scope>NUCLEOTIDE SEQUENCE [LARGE SCALE GENOMIC DNA]</scope>
    <source>
        <strain evidence="1 2">Vaf18</strain>
    </source>
</reference>
<dbReference type="AlphaFoldDB" id="A0A1D7U632"/>
<dbReference type="Proteomes" id="UP000094969">
    <property type="component" value="Chromosome"/>
</dbReference>
<gene>
    <name evidence="1" type="ORF">BHK69_22580</name>
</gene>
<organism evidence="1 2">
    <name type="scientific">Bosea vaviloviae</name>
    <dbReference type="NCBI Taxonomy" id="1526658"/>
    <lineage>
        <taxon>Bacteria</taxon>
        <taxon>Pseudomonadati</taxon>
        <taxon>Pseudomonadota</taxon>
        <taxon>Alphaproteobacteria</taxon>
        <taxon>Hyphomicrobiales</taxon>
        <taxon>Boseaceae</taxon>
        <taxon>Bosea</taxon>
    </lineage>
</organism>
<protein>
    <submittedName>
        <fullName evidence="1">Uncharacterized protein</fullName>
    </submittedName>
</protein>
<dbReference type="KEGG" id="bvv:BHK69_22580"/>
<proteinExistence type="predicted"/>
<keyword evidence="2" id="KW-1185">Reference proteome</keyword>
<evidence type="ECO:0000313" key="1">
    <source>
        <dbReference type="EMBL" id="AOO82848.1"/>
    </source>
</evidence>
<accession>A0A1D7U632</accession>
<dbReference type="OrthoDB" id="8163594at2"/>
<dbReference type="RefSeq" id="WP_069692054.1">
    <property type="nucleotide sequence ID" value="NZ_CP017147.1"/>
</dbReference>
<name>A0A1D7U632_9HYPH</name>
<evidence type="ECO:0000313" key="2">
    <source>
        <dbReference type="Proteomes" id="UP000094969"/>
    </source>
</evidence>
<dbReference type="EMBL" id="CP017147">
    <property type="protein sequence ID" value="AOO82848.1"/>
    <property type="molecule type" value="Genomic_DNA"/>
</dbReference>